<evidence type="ECO:0000256" key="1">
    <source>
        <dbReference type="SAM" id="MobiDB-lite"/>
    </source>
</evidence>
<evidence type="ECO:0000256" key="2">
    <source>
        <dbReference type="SAM" id="Phobius"/>
    </source>
</evidence>
<dbReference type="InterPro" id="IPR021424">
    <property type="entry name" value="PorA"/>
</dbReference>
<keyword evidence="2" id="KW-0812">Transmembrane</keyword>
<feature type="compositionally biased region" description="Basic and acidic residues" evidence="1">
    <location>
        <begin position="342"/>
        <end position="357"/>
    </location>
</feature>
<accession>A0ABV3DH79</accession>
<reference evidence="3 4" key="1">
    <citation type="submission" date="2024-06" db="EMBL/GenBank/DDBJ databases">
        <title>The Natural Products Discovery Center: Release of the First 8490 Sequenced Strains for Exploring Actinobacteria Biosynthetic Diversity.</title>
        <authorList>
            <person name="Kalkreuter E."/>
            <person name="Kautsar S.A."/>
            <person name="Yang D."/>
            <person name="Bader C.D."/>
            <person name="Teijaro C.N."/>
            <person name="Fluegel L."/>
            <person name="Davis C.M."/>
            <person name="Simpson J.R."/>
            <person name="Lauterbach L."/>
            <person name="Steele A.D."/>
            <person name="Gui C."/>
            <person name="Meng S."/>
            <person name="Li G."/>
            <person name="Viehrig K."/>
            <person name="Ye F."/>
            <person name="Su P."/>
            <person name="Kiefer A.F."/>
            <person name="Nichols A."/>
            <person name="Cepeda A.J."/>
            <person name="Yan W."/>
            <person name="Fan B."/>
            <person name="Jiang Y."/>
            <person name="Adhikari A."/>
            <person name="Zheng C.-J."/>
            <person name="Schuster L."/>
            <person name="Cowan T.M."/>
            <person name="Smanski M.J."/>
            <person name="Chevrette M.G."/>
            <person name="De Carvalho L.P.S."/>
            <person name="Shen B."/>
        </authorList>
    </citation>
    <scope>NUCLEOTIDE SEQUENCE [LARGE SCALE GENOMIC DNA]</scope>
    <source>
        <strain evidence="3 4">NPDC048946</strain>
    </source>
</reference>
<feature type="region of interest" description="Disordered" evidence="1">
    <location>
        <begin position="320"/>
        <end position="357"/>
    </location>
</feature>
<keyword evidence="2" id="KW-1133">Transmembrane helix</keyword>
<dbReference type="EMBL" id="JBEZFP010000037">
    <property type="protein sequence ID" value="MEU8135115.1"/>
    <property type="molecule type" value="Genomic_DNA"/>
</dbReference>
<evidence type="ECO:0000313" key="4">
    <source>
        <dbReference type="Proteomes" id="UP001551482"/>
    </source>
</evidence>
<keyword evidence="4" id="KW-1185">Reference proteome</keyword>
<dbReference type="RefSeq" id="WP_358354456.1">
    <property type="nucleotide sequence ID" value="NZ_JBEZFP010000037.1"/>
</dbReference>
<feature type="transmembrane region" description="Helical" evidence="2">
    <location>
        <begin position="294"/>
        <end position="310"/>
    </location>
</feature>
<comment type="caution">
    <text evidence="3">The sequence shown here is derived from an EMBL/GenBank/DDBJ whole genome shotgun (WGS) entry which is preliminary data.</text>
</comment>
<gene>
    <name evidence="3" type="ORF">AB0C36_16555</name>
</gene>
<dbReference type="Proteomes" id="UP001551482">
    <property type="component" value="Unassembled WGS sequence"/>
</dbReference>
<name>A0ABV3DH79_9ACTN</name>
<organism evidence="3 4">
    <name type="scientific">Streptodolium elevatio</name>
    <dbReference type="NCBI Taxonomy" id="3157996"/>
    <lineage>
        <taxon>Bacteria</taxon>
        <taxon>Bacillati</taxon>
        <taxon>Actinomycetota</taxon>
        <taxon>Actinomycetes</taxon>
        <taxon>Kitasatosporales</taxon>
        <taxon>Streptomycetaceae</taxon>
        <taxon>Streptodolium</taxon>
    </lineage>
</organism>
<dbReference type="Pfam" id="PF11271">
    <property type="entry name" value="PorA"/>
    <property type="match status" value="1"/>
</dbReference>
<protein>
    <submittedName>
        <fullName evidence="3">Porin PorA family protein</fullName>
    </submittedName>
</protein>
<keyword evidence="2" id="KW-0472">Membrane</keyword>
<evidence type="ECO:0000313" key="3">
    <source>
        <dbReference type="EMBL" id="MEU8135115.1"/>
    </source>
</evidence>
<proteinExistence type="predicted"/>
<sequence>MRRASWILSSVSVLLVAAGAVSKFAVYPALHQMPEDAEGKMQFQGTITALDPQAMQRGDFANAVIRDLPVTADRKVEAVHTSGSTIVLNDRTDVFGPTGQVVSVSEHRYAVHRENLLERPTPKGERAEPHVGLSAGFPLTPEKRDYPFWDSETQTTVPAKYDGSTDRQGRKVYIYRIVAAGPLADKTVKDALPPALPKTALLALNPAAPLGSQPDVVPLEYVSTTNMTGYVDAETGVTIALESSKGITATVQGAEVFPVAKASLTTTKASERDLADTAATGALVFWILSDAGPYGMWALALVLLLLAVWLEMRHRRGLTLADEGGGVPQQRESEAEGSEPPQLHEVDAMEPGREQRP</sequence>